<dbReference type="AlphaFoldDB" id="A0A5M9I3G9"/>
<dbReference type="Proteomes" id="UP000322025">
    <property type="component" value="Unassembled WGS sequence"/>
</dbReference>
<name>A0A5M9I3G9_9FIRM</name>
<accession>A0A5M9I3G9</accession>
<dbReference type="EMBL" id="VMSO01000004">
    <property type="protein sequence ID" value="KAA8502005.1"/>
    <property type="molecule type" value="Genomic_DNA"/>
</dbReference>
<organism evidence="1 2">
    <name type="scientific">Mediterraneibacter catenae</name>
    <dbReference type="NCBI Taxonomy" id="2594882"/>
    <lineage>
        <taxon>Bacteria</taxon>
        <taxon>Bacillati</taxon>
        <taxon>Bacillota</taxon>
        <taxon>Clostridia</taxon>
        <taxon>Lachnospirales</taxon>
        <taxon>Lachnospiraceae</taxon>
        <taxon>Mediterraneibacter</taxon>
    </lineage>
</organism>
<keyword evidence="2" id="KW-1185">Reference proteome</keyword>
<reference evidence="1" key="1">
    <citation type="submission" date="2019-07" db="EMBL/GenBank/DDBJ databases">
        <authorList>
            <person name="Wongkuna S."/>
            <person name="Scaria J."/>
        </authorList>
    </citation>
    <scope>NUCLEOTIDE SEQUENCE [LARGE SCALE GENOMIC DNA]</scope>
    <source>
        <strain evidence="1">SW178</strain>
    </source>
</reference>
<proteinExistence type="predicted"/>
<dbReference type="RefSeq" id="WP_150310399.1">
    <property type="nucleotide sequence ID" value="NZ_VMSO01000004.1"/>
</dbReference>
<evidence type="ECO:0000313" key="2">
    <source>
        <dbReference type="Proteomes" id="UP000322025"/>
    </source>
</evidence>
<sequence>MTDEKFKWWYGWLKEDLERYPGRDDEIPRTALIAGFFDGMPPETVFTAAQISEILALRRPEKE</sequence>
<protein>
    <submittedName>
        <fullName evidence="1">Uncharacterized protein</fullName>
    </submittedName>
</protein>
<comment type="caution">
    <text evidence="1">The sequence shown here is derived from an EMBL/GenBank/DDBJ whole genome shotgun (WGS) entry which is preliminary data.</text>
</comment>
<gene>
    <name evidence="1" type="ORF">FNY66_04460</name>
</gene>
<evidence type="ECO:0000313" key="1">
    <source>
        <dbReference type="EMBL" id="KAA8502005.1"/>
    </source>
</evidence>